<evidence type="ECO:0000313" key="2">
    <source>
        <dbReference type="EMBL" id="ATQ67306.1"/>
    </source>
</evidence>
<feature type="signal peptide" evidence="1">
    <location>
        <begin position="1"/>
        <end position="23"/>
    </location>
</feature>
<sequence>MTFVKSIALAAIVAIAAPAGVGAQNAPKLARSEPVTLSAKGGHGATVAVDPRNGAVYLAWAQKDAQAPKTGEGREKRKSDASLGVLVARSDDGGRRFGAPVAASRPGDHVRAYTVSPARVAVGPQGDVYVQYGDEDPDFTLEGSYLGRMFLRMARSRDGGRSFEPPVQIGGEAVEGAVASLGMTNLFSAPDGAIYSSWLDSRQSIAYVLANKKHPPKNIYSSQLRVARSDDRGLTFQKSTLVTEPVCVCCGTEVAQGKDGPVYAGTRGLAWGAVKGSADPVRDIVVAASQDRGATWQGAVKLHDDGFKVSACPDVTAGLAVDSKGRLHAAWYTGSDRRPGVFYAVSSDHGKSFSEPVALLTDDWLPYGDVKLALDSKDNAFVAFEDRRGDVDLIQLARIGADGAVVHAEPWAGTGPDLAVLGDSALVVWGGLSPEGEEEGGGVELATIRLEPGS</sequence>
<dbReference type="EMBL" id="CP023737">
    <property type="protein sequence ID" value="ATQ67306.1"/>
    <property type="molecule type" value="Genomic_DNA"/>
</dbReference>
<dbReference type="Proteomes" id="UP000230709">
    <property type="component" value="Chromosome"/>
</dbReference>
<dbReference type="RefSeq" id="WP_003610676.1">
    <property type="nucleotide sequence ID" value="NZ_ADVE02000001.1"/>
</dbReference>
<organism evidence="2 3">
    <name type="scientific">Methylosinus trichosporium (strain ATCC 35070 / NCIMB 11131 / UNIQEM 75 / OB3b)</name>
    <dbReference type="NCBI Taxonomy" id="595536"/>
    <lineage>
        <taxon>Bacteria</taxon>
        <taxon>Pseudomonadati</taxon>
        <taxon>Pseudomonadota</taxon>
        <taxon>Alphaproteobacteria</taxon>
        <taxon>Hyphomicrobiales</taxon>
        <taxon>Methylocystaceae</taxon>
        <taxon>Methylosinus</taxon>
    </lineage>
</organism>
<evidence type="ECO:0000256" key="1">
    <source>
        <dbReference type="SAM" id="SignalP"/>
    </source>
</evidence>
<keyword evidence="1" id="KW-0732">Signal</keyword>
<dbReference type="AlphaFoldDB" id="A0A2D2CX95"/>
<keyword evidence="3" id="KW-1185">Reference proteome</keyword>
<proteinExistence type="predicted"/>
<name>A0A2D2CX95_METT3</name>
<dbReference type="STRING" id="595536.GCA_000178815_04179"/>
<evidence type="ECO:0000313" key="3">
    <source>
        <dbReference type="Proteomes" id="UP000230709"/>
    </source>
</evidence>
<protein>
    <submittedName>
        <fullName evidence="2">Exo-alpha-sialidase</fullName>
    </submittedName>
</protein>
<dbReference type="CDD" id="cd15482">
    <property type="entry name" value="Sialidase_non-viral"/>
    <property type="match status" value="1"/>
</dbReference>
<reference evidence="3" key="1">
    <citation type="submission" date="2017-10" db="EMBL/GenBank/DDBJ databases">
        <title>Completed PacBio SMRT sequence of Methylosinus trichosporium OB3b reveals presence of a third large plasmid.</title>
        <authorList>
            <person name="Charles T.C."/>
            <person name="Lynch M.D.J."/>
            <person name="Heil J.R."/>
            <person name="Cheng J."/>
        </authorList>
    </citation>
    <scope>NUCLEOTIDE SEQUENCE [LARGE SCALE GENOMIC DNA]</scope>
    <source>
        <strain evidence="3">OB3b</strain>
    </source>
</reference>
<dbReference type="InterPro" id="IPR036278">
    <property type="entry name" value="Sialidase_sf"/>
</dbReference>
<dbReference type="Gene3D" id="2.120.10.10">
    <property type="match status" value="2"/>
</dbReference>
<gene>
    <name evidence="2" type="ORF">CQW49_04905</name>
</gene>
<feature type="chain" id="PRO_5013642341" evidence="1">
    <location>
        <begin position="24"/>
        <end position="454"/>
    </location>
</feature>
<accession>A0A2D2CX95</accession>
<dbReference type="SUPFAM" id="SSF50939">
    <property type="entry name" value="Sialidases"/>
    <property type="match status" value="1"/>
</dbReference>
<dbReference type="KEGG" id="mtw:CQW49_04905"/>